<dbReference type="Proteomes" id="UP000001055">
    <property type="component" value="Unassembled WGS sequence"/>
</dbReference>
<gene>
    <name evidence="3" type="ORF">SNOG_04878</name>
</gene>
<keyword evidence="2" id="KW-0732">Signal</keyword>
<protein>
    <recommendedName>
        <fullName evidence="5">Secreted protein</fullName>
    </recommendedName>
</protein>
<accession>Q0UTN6</accession>
<dbReference type="InParanoid" id="Q0UTN6"/>
<keyword evidence="1" id="KW-1133">Transmembrane helix</keyword>
<evidence type="ECO:0000256" key="2">
    <source>
        <dbReference type="SAM" id="SignalP"/>
    </source>
</evidence>
<dbReference type="KEGG" id="pno:SNOG_04878"/>
<feature type="signal peptide" evidence="2">
    <location>
        <begin position="1"/>
        <end position="21"/>
    </location>
</feature>
<dbReference type="RefSeq" id="XP_001795291.1">
    <property type="nucleotide sequence ID" value="XM_001795239.1"/>
</dbReference>
<organism evidence="3 4">
    <name type="scientific">Phaeosphaeria nodorum (strain SN15 / ATCC MYA-4574 / FGSC 10173)</name>
    <name type="common">Glume blotch fungus</name>
    <name type="synonym">Parastagonospora nodorum</name>
    <dbReference type="NCBI Taxonomy" id="321614"/>
    <lineage>
        <taxon>Eukaryota</taxon>
        <taxon>Fungi</taxon>
        <taxon>Dikarya</taxon>
        <taxon>Ascomycota</taxon>
        <taxon>Pezizomycotina</taxon>
        <taxon>Dothideomycetes</taxon>
        <taxon>Pleosporomycetidae</taxon>
        <taxon>Pleosporales</taxon>
        <taxon>Pleosporineae</taxon>
        <taxon>Phaeosphaeriaceae</taxon>
        <taxon>Parastagonospora</taxon>
    </lineage>
</organism>
<name>Q0UTN6_PHANO</name>
<proteinExistence type="predicted"/>
<dbReference type="GeneID" id="5972166"/>
<reference evidence="4" key="1">
    <citation type="journal article" date="2007" name="Plant Cell">
        <title>Dothideomycete-plant interactions illuminated by genome sequencing and EST analysis of the wheat pathogen Stagonospora nodorum.</title>
        <authorList>
            <person name="Hane J.K."/>
            <person name="Lowe R.G."/>
            <person name="Solomon P.S."/>
            <person name="Tan K.C."/>
            <person name="Schoch C.L."/>
            <person name="Spatafora J.W."/>
            <person name="Crous P.W."/>
            <person name="Kodira C."/>
            <person name="Birren B.W."/>
            <person name="Galagan J.E."/>
            <person name="Torriani S.F."/>
            <person name="McDonald B.A."/>
            <person name="Oliver R.P."/>
        </authorList>
    </citation>
    <scope>NUCLEOTIDE SEQUENCE [LARGE SCALE GENOMIC DNA]</scope>
    <source>
        <strain evidence="4">SN15 / ATCC MYA-4574 / FGSC 10173</strain>
    </source>
</reference>
<dbReference type="AlphaFoldDB" id="Q0UTN6"/>
<keyword evidence="1" id="KW-0472">Membrane</keyword>
<feature type="transmembrane region" description="Helical" evidence="1">
    <location>
        <begin position="45"/>
        <end position="66"/>
    </location>
</feature>
<evidence type="ECO:0000313" key="4">
    <source>
        <dbReference type="Proteomes" id="UP000001055"/>
    </source>
</evidence>
<sequence>MASVIGVLIRAVLLFVRRCIAICPVNGFAHVQFLLLSFTLDSSPPQSALATLEASVAFAAVFTPLFPSSHCIKQHILAAANRRSFALVE</sequence>
<feature type="chain" id="PRO_5004178248" description="Secreted protein" evidence="2">
    <location>
        <begin position="22"/>
        <end position="89"/>
    </location>
</feature>
<keyword evidence="1" id="KW-0812">Transmembrane</keyword>
<dbReference type="EMBL" id="CH445331">
    <property type="protein sequence ID" value="EAT87269.1"/>
    <property type="molecule type" value="Genomic_DNA"/>
</dbReference>
<evidence type="ECO:0000313" key="3">
    <source>
        <dbReference type="EMBL" id="EAT87269.1"/>
    </source>
</evidence>
<evidence type="ECO:0008006" key="5">
    <source>
        <dbReference type="Google" id="ProtNLM"/>
    </source>
</evidence>
<evidence type="ECO:0000256" key="1">
    <source>
        <dbReference type="SAM" id="Phobius"/>
    </source>
</evidence>